<protein>
    <submittedName>
        <fullName evidence="3">Ion channel</fullName>
    </submittedName>
</protein>
<keyword evidence="1" id="KW-1133">Transmembrane helix</keyword>
<evidence type="ECO:0000256" key="1">
    <source>
        <dbReference type="SAM" id="Phobius"/>
    </source>
</evidence>
<feature type="transmembrane region" description="Helical" evidence="1">
    <location>
        <begin position="12"/>
        <end position="34"/>
    </location>
</feature>
<gene>
    <name evidence="3" type="ORF">SAMN05444164_7845</name>
</gene>
<dbReference type="AlphaFoldDB" id="A0A1H5IAE9"/>
<evidence type="ECO:0000313" key="4">
    <source>
        <dbReference type="Proteomes" id="UP000198992"/>
    </source>
</evidence>
<feature type="transmembrane region" description="Helical" evidence="1">
    <location>
        <begin position="40"/>
        <end position="57"/>
    </location>
</feature>
<feature type="transmembrane region" description="Helical" evidence="1">
    <location>
        <begin position="124"/>
        <end position="145"/>
    </location>
</feature>
<accession>A0A1H5IAE9</accession>
<dbReference type="EMBL" id="FNTH01000001">
    <property type="protein sequence ID" value="SEE37192.1"/>
    <property type="molecule type" value="Genomic_DNA"/>
</dbReference>
<reference evidence="3 4" key="1">
    <citation type="submission" date="2016-10" db="EMBL/GenBank/DDBJ databases">
        <authorList>
            <person name="de Groot N.N."/>
        </authorList>
    </citation>
    <scope>NUCLEOTIDE SEQUENCE [LARGE SCALE GENOMIC DNA]</scope>
    <source>
        <strain evidence="3 4">MT12</strain>
    </source>
</reference>
<name>A0A1H5IAE9_9BRAD</name>
<feature type="transmembrane region" description="Helical" evidence="1">
    <location>
        <begin position="93"/>
        <end position="112"/>
    </location>
</feature>
<dbReference type="SUPFAM" id="SSF81324">
    <property type="entry name" value="Voltage-gated potassium channels"/>
    <property type="match status" value="1"/>
</dbReference>
<feature type="domain" description="Potassium channel" evidence="2">
    <location>
        <begin position="141"/>
        <end position="215"/>
    </location>
</feature>
<dbReference type="OrthoDB" id="2974133at2"/>
<dbReference type="RefSeq" id="WP_092124981.1">
    <property type="nucleotide sequence ID" value="NZ_FNTH01000001.1"/>
</dbReference>
<organism evidence="3 4">
    <name type="scientific">Bradyrhizobium erythrophlei</name>
    <dbReference type="NCBI Taxonomy" id="1437360"/>
    <lineage>
        <taxon>Bacteria</taxon>
        <taxon>Pseudomonadati</taxon>
        <taxon>Pseudomonadota</taxon>
        <taxon>Alphaproteobacteria</taxon>
        <taxon>Hyphomicrobiales</taxon>
        <taxon>Nitrobacteraceae</taxon>
        <taxon>Bradyrhizobium</taxon>
    </lineage>
</organism>
<evidence type="ECO:0000313" key="3">
    <source>
        <dbReference type="EMBL" id="SEE37192.1"/>
    </source>
</evidence>
<sequence length="225" mass="24385">MTTEQLRERWGDSLLTVLTVLLVIMMFVVAPLQALGLFEFQIFELLLAIFLVGGVFVMSGSAIAVVTMLVALAMIVTGAILRLRSPSILDLNLFAGSWLLVGITMAVTVARATFAPGRVTYHRVIGAVLLYLTVAVIFSSLYTFIGTLVPNAFAGMKVEDRPTLASQLIYFSFATLTTTGYGDVAPLHPIARSLCNVEAIFGQLYPATLLARLVTLEIAHRDQDS</sequence>
<dbReference type="InterPro" id="IPR013099">
    <property type="entry name" value="K_chnl_dom"/>
</dbReference>
<keyword evidence="1" id="KW-0472">Membrane</keyword>
<dbReference type="Proteomes" id="UP000198992">
    <property type="component" value="Unassembled WGS sequence"/>
</dbReference>
<proteinExistence type="predicted"/>
<dbReference type="Gene3D" id="1.10.287.70">
    <property type="match status" value="1"/>
</dbReference>
<keyword evidence="1" id="KW-0812">Transmembrane</keyword>
<evidence type="ECO:0000259" key="2">
    <source>
        <dbReference type="Pfam" id="PF07885"/>
    </source>
</evidence>
<feature type="transmembrane region" description="Helical" evidence="1">
    <location>
        <begin position="62"/>
        <end position="81"/>
    </location>
</feature>
<dbReference type="Pfam" id="PF07885">
    <property type="entry name" value="Ion_trans_2"/>
    <property type="match status" value="1"/>
</dbReference>